<dbReference type="Proteomes" id="UP000695007">
    <property type="component" value="Unplaced"/>
</dbReference>
<evidence type="ECO:0000313" key="2">
    <source>
        <dbReference type="Proteomes" id="UP000695007"/>
    </source>
</evidence>
<dbReference type="AlphaFoldDB" id="A0AAJ6YSK2"/>
<feature type="region of interest" description="Disordered" evidence="1">
    <location>
        <begin position="93"/>
        <end position="118"/>
    </location>
</feature>
<feature type="compositionally biased region" description="Polar residues" evidence="1">
    <location>
        <begin position="34"/>
        <end position="46"/>
    </location>
</feature>
<feature type="region of interest" description="Disordered" evidence="1">
    <location>
        <begin position="16"/>
        <end position="65"/>
    </location>
</feature>
<sequence>MVELVVEESGWNVNERRDMWATNKSEYDVREQQEAQGNGESGSLESPRNAIAEKSPSSIKQRDSLCPRTIKTSGEEFASAKTVPPLRLKKISKSRDEPSWAARTISTAESDTEKDSGDDCALVTRDEVTSFDEMACEKSRDSSSVKSIEIVIPSMPELGIKETRTDRISLPRETMPSKSFIINYILGKDTEAQEFDKIMAHTKATPKSTDKVVTEALDLKKKVQLHQNGYSTMSSDFDVFKSMPVLSHSDSIKTPTKGSQADAFSCNPRELLAQNPEQLHTYSSFLTNQLNVPPTSTNTLLAAVLRPLTYPPHSRETLEPWAPSNSPREALIPNSIPGAWSDHQHPLNNPSGTIADIDAVRQRHYHHHHHRHHHQHHEQQQQHNNSNNKDIIIRCNNERKHKCIGIIKSPWIWRLRVARRMRNRRNANSNRKRRIKERGNEHTLTHTLRHHNTPYAALHQEIERFTRFTYLYM</sequence>
<feature type="compositionally biased region" description="Basic residues" evidence="1">
    <location>
        <begin position="363"/>
        <end position="376"/>
    </location>
</feature>
<reference evidence="3" key="1">
    <citation type="submission" date="2025-08" db="UniProtKB">
        <authorList>
            <consortium name="RefSeq"/>
        </authorList>
    </citation>
    <scope>IDENTIFICATION</scope>
</reference>
<gene>
    <name evidence="3" type="primary">LOC105366622</name>
</gene>
<proteinExistence type="predicted"/>
<feature type="compositionally biased region" description="Basic and acidic residues" evidence="1">
    <location>
        <begin position="16"/>
        <end position="33"/>
    </location>
</feature>
<dbReference type="GeneID" id="105366622"/>
<dbReference type="KEGG" id="csol:105366622"/>
<feature type="region of interest" description="Disordered" evidence="1">
    <location>
        <begin position="363"/>
        <end position="386"/>
    </location>
</feature>
<accession>A0AAJ6YSK2</accession>
<evidence type="ECO:0000256" key="1">
    <source>
        <dbReference type="SAM" id="MobiDB-lite"/>
    </source>
</evidence>
<name>A0AAJ6YSK2_9HYME</name>
<keyword evidence="2" id="KW-1185">Reference proteome</keyword>
<evidence type="ECO:0000313" key="3">
    <source>
        <dbReference type="RefSeq" id="XP_011503424.1"/>
    </source>
</evidence>
<protein>
    <submittedName>
        <fullName evidence="3">Uncharacterized protein LOC105366622</fullName>
    </submittedName>
</protein>
<organism evidence="2 3">
    <name type="scientific">Ceratosolen solmsi marchali</name>
    <dbReference type="NCBI Taxonomy" id="326594"/>
    <lineage>
        <taxon>Eukaryota</taxon>
        <taxon>Metazoa</taxon>
        <taxon>Ecdysozoa</taxon>
        <taxon>Arthropoda</taxon>
        <taxon>Hexapoda</taxon>
        <taxon>Insecta</taxon>
        <taxon>Pterygota</taxon>
        <taxon>Neoptera</taxon>
        <taxon>Endopterygota</taxon>
        <taxon>Hymenoptera</taxon>
        <taxon>Apocrita</taxon>
        <taxon>Proctotrupomorpha</taxon>
        <taxon>Chalcidoidea</taxon>
        <taxon>Agaonidae</taxon>
        <taxon>Agaoninae</taxon>
        <taxon>Ceratosolen</taxon>
    </lineage>
</organism>
<dbReference type="RefSeq" id="XP_011503424.1">
    <property type="nucleotide sequence ID" value="XM_011505122.1"/>
</dbReference>